<reference evidence="2" key="1">
    <citation type="submission" date="2023-07" db="EMBL/GenBank/DDBJ databases">
        <authorList>
            <consortium name="AG Swart"/>
            <person name="Singh M."/>
            <person name="Singh A."/>
            <person name="Seah K."/>
            <person name="Emmerich C."/>
        </authorList>
    </citation>
    <scope>NUCLEOTIDE SEQUENCE</scope>
    <source>
        <strain evidence="2">DP1</strain>
    </source>
</reference>
<evidence type="ECO:0000313" key="3">
    <source>
        <dbReference type="Proteomes" id="UP001295684"/>
    </source>
</evidence>
<feature type="region of interest" description="Disordered" evidence="1">
    <location>
        <begin position="120"/>
        <end position="234"/>
    </location>
</feature>
<feature type="compositionally biased region" description="Polar residues" evidence="1">
    <location>
        <begin position="120"/>
        <end position="130"/>
    </location>
</feature>
<proteinExistence type="predicted"/>
<feature type="compositionally biased region" description="Low complexity" evidence="1">
    <location>
        <begin position="193"/>
        <end position="205"/>
    </location>
</feature>
<dbReference type="AlphaFoldDB" id="A0AAD1XI44"/>
<keyword evidence="3" id="KW-1185">Reference proteome</keyword>
<sequence length="327" mass="37526">MESSPIVPNQAEVLERLKLMYEQMSEFFIIQSYRSRIESDGVIRELDSTEFLKIFRNAFPELITAQSSDFESNFIRQTAKSNISVEDVIMKSEGSDGMANNSSDMDCDMSEPCAITPVLNMQNRTQSRTHINAPRNYRAPKKIPNCKQSSYFIQSSNSSQFTNPTQNSARRQHSNPRQHTNPRQHVNPRQHINSSQSSNPRQNSSFRGQRDPRQNQNPRQHRNPHQNQVPWHSNRNNQIEIIREIVDLGIDQPIYGCKEILNLDGTPMLNKSQSNFTFNPNDPQKENSSNPNDHPLDSSLRTLSTECPGTDPRNSEEFKQPSSHGRM</sequence>
<gene>
    <name evidence="2" type="ORF">ECRASSUSDP1_LOCUS14447</name>
</gene>
<feature type="compositionally biased region" description="Polar residues" evidence="1">
    <location>
        <begin position="272"/>
        <end position="292"/>
    </location>
</feature>
<feature type="compositionally biased region" description="Low complexity" evidence="1">
    <location>
        <begin position="148"/>
        <end position="160"/>
    </location>
</feature>
<dbReference type="Proteomes" id="UP001295684">
    <property type="component" value="Unassembled WGS sequence"/>
</dbReference>
<accession>A0AAD1XI44</accession>
<organism evidence="2 3">
    <name type="scientific">Euplotes crassus</name>
    <dbReference type="NCBI Taxonomy" id="5936"/>
    <lineage>
        <taxon>Eukaryota</taxon>
        <taxon>Sar</taxon>
        <taxon>Alveolata</taxon>
        <taxon>Ciliophora</taxon>
        <taxon>Intramacronucleata</taxon>
        <taxon>Spirotrichea</taxon>
        <taxon>Hypotrichia</taxon>
        <taxon>Euplotida</taxon>
        <taxon>Euplotidae</taxon>
        <taxon>Moneuplotes</taxon>
    </lineage>
</organism>
<evidence type="ECO:0000313" key="2">
    <source>
        <dbReference type="EMBL" id="CAI2373109.1"/>
    </source>
</evidence>
<dbReference type="EMBL" id="CAMPGE010014436">
    <property type="protein sequence ID" value="CAI2373109.1"/>
    <property type="molecule type" value="Genomic_DNA"/>
</dbReference>
<comment type="caution">
    <text evidence="2">The sequence shown here is derived from an EMBL/GenBank/DDBJ whole genome shotgun (WGS) entry which is preliminary data.</text>
</comment>
<feature type="compositionally biased region" description="Basic residues" evidence="1">
    <location>
        <begin position="170"/>
        <end position="188"/>
    </location>
</feature>
<protein>
    <submittedName>
        <fullName evidence="2">Uncharacterized protein</fullName>
    </submittedName>
</protein>
<name>A0AAD1XI44_EUPCR</name>
<feature type="region of interest" description="Disordered" evidence="1">
    <location>
        <begin position="272"/>
        <end position="327"/>
    </location>
</feature>
<evidence type="ECO:0000256" key="1">
    <source>
        <dbReference type="SAM" id="MobiDB-lite"/>
    </source>
</evidence>